<evidence type="ECO:0000313" key="2">
    <source>
        <dbReference type="Proteomes" id="UP000515908"/>
    </source>
</evidence>
<proteinExistence type="predicted"/>
<organism evidence="1 2">
    <name type="scientific">Angomonas deanei</name>
    <dbReference type="NCBI Taxonomy" id="59799"/>
    <lineage>
        <taxon>Eukaryota</taxon>
        <taxon>Discoba</taxon>
        <taxon>Euglenozoa</taxon>
        <taxon>Kinetoplastea</taxon>
        <taxon>Metakinetoplastina</taxon>
        <taxon>Trypanosomatida</taxon>
        <taxon>Trypanosomatidae</taxon>
        <taxon>Strigomonadinae</taxon>
        <taxon>Angomonas</taxon>
    </lineage>
</organism>
<accession>A0A7G2C9X3</accession>
<keyword evidence="2" id="KW-1185">Reference proteome</keyword>
<dbReference type="VEuPathDB" id="TriTrypDB:ADEAN_000412200"/>
<reference evidence="1 2" key="1">
    <citation type="submission" date="2020-08" db="EMBL/GenBank/DDBJ databases">
        <authorList>
            <person name="Newling K."/>
            <person name="Davey J."/>
            <person name="Forrester S."/>
        </authorList>
    </citation>
    <scope>NUCLEOTIDE SEQUENCE [LARGE SCALE GENOMIC DNA]</scope>
    <source>
        <strain evidence="2">Crithidia deanei Carvalho (ATCC PRA-265)</strain>
    </source>
</reference>
<dbReference type="Proteomes" id="UP000515908">
    <property type="component" value="Chromosome 07"/>
</dbReference>
<protein>
    <recommendedName>
        <fullName evidence="3">Sfi1 spindle body protein</fullName>
    </recommendedName>
</protein>
<dbReference type="EMBL" id="LR877151">
    <property type="protein sequence ID" value="CAD2216660.1"/>
    <property type="molecule type" value="Genomic_DNA"/>
</dbReference>
<name>A0A7G2C9X3_9TRYP</name>
<sequence length="718" mass="85268">MSTCIRKLDYTKGEPDTAEEAWLVPMDNIPPLGKPPTAAGEERRGAASLKDLELAVESACEEIRRIDELRLRAVWINILSNRTKGEQPFRFPEKSKRTGKPLSVEQRRANLRQRNFFSEVDTTTATAPSVVQPGGKPPFLPPNRFPSLPPLSTADYDHFNYTISQSILSASHEGTRSFRRRREVGDTSTASKRTLSLRHAIQAHGGVENDKRVTPAVPVPPTEEEREKVEEVPSSLSLLILDIAKQRALATLFLRQARLESYRRKMFLNEIQVRYNYYVKRRLLQHWLLAAEVSKQAKVEWLYVLVEKWRSYARMKVDLRERMIIFRDKLRERANALSRLQHVQTHLYFQKWRAAHARHHFRRSLYSEADLFYGQAREKHPRYAAVFETEREGLSVAGDRLVRKRIFDHWMNRLRSREVLYGVDQLYRVNRQKTVIRTFAKRFGAHYMHREEAKENRTNEIKMLADRVAAETDGAPRAARVYVAEKDSSLTVLKEKCAARVEQGRLLRRAFTLWVERYENKMVNAFRDRHVRLTVMRTWVLRTFHRVELKRQRNEVWQAIQSKSKDALMDRVADTAYTRCLIVPVWRTWRNELSARRWHRFHLAAKCLRRWWDRKEDRQIKHHRDWIVKQDVFSLWVRRARTRALLQDGVLIADTIRETVLLLCCLRRWRARKERKKSIRLSTSILEELELEKTCRYCFEKWKRRTFPVPRTPLVHYY</sequence>
<dbReference type="AlphaFoldDB" id="A0A7G2C9X3"/>
<evidence type="ECO:0000313" key="1">
    <source>
        <dbReference type="EMBL" id="CAD2216660.1"/>
    </source>
</evidence>
<gene>
    <name evidence="1" type="ORF">ADEAN_000412200</name>
</gene>
<evidence type="ECO:0008006" key="3">
    <source>
        <dbReference type="Google" id="ProtNLM"/>
    </source>
</evidence>